<organism evidence="2 3">
    <name type="scientific">Rhizophagus irregularis</name>
    <dbReference type="NCBI Taxonomy" id="588596"/>
    <lineage>
        <taxon>Eukaryota</taxon>
        <taxon>Fungi</taxon>
        <taxon>Fungi incertae sedis</taxon>
        <taxon>Mucoromycota</taxon>
        <taxon>Glomeromycotina</taxon>
        <taxon>Glomeromycetes</taxon>
        <taxon>Glomerales</taxon>
        <taxon>Glomeraceae</taxon>
        <taxon>Rhizophagus</taxon>
    </lineage>
</organism>
<name>A0A2N0QXE0_9GLOM</name>
<protein>
    <submittedName>
        <fullName evidence="2">Uncharacterized protein</fullName>
    </submittedName>
</protein>
<keyword evidence="1" id="KW-0812">Transmembrane</keyword>
<dbReference type="AlphaFoldDB" id="A0A2N0QXE0"/>
<evidence type="ECO:0000313" key="2">
    <source>
        <dbReference type="EMBL" id="PKC55729.1"/>
    </source>
</evidence>
<dbReference type="VEuPathDB" id="FungiDB:FUN_021028"/>
<dbReference type="EMBL" id="LLXH01002448">
    <property type="protein sequence ID" value="PKC55729.1"/>
    <property type="molecule type" value="Genomic_DNA"/>
</dbReference>
<sequence length="467" mass="54776">MLLYYGNSVIKKIGVLAKFALEIFAKNSSVEKFNFDGKLRMVKNVKKVYIIALIIAIIILPYNISLDLRIDSDIAEWLRKYSEIGSSRRELDDNLYIYLNFLNTILELKNMTLNILCKKSDVMIDMQEIKLPALKKELIKCKDSIEEIVIKLDNLIVDEYCLRWNHTPIKGAYREWFRQINNNIAKIDIILLDYVKDCFIETNGANILINWKETFKLLNNEILISKNTTNREDAGIRMWRIKNFLKILPTYETLWKRGVCGIINSKCPRCSIEDETWEHIWTCDSNNAMTEMNIFNSSINQILLDNQDMLDGDISCKEFTNTLLSIASSRSFIMTTEGIIREVTRGLINEKWLTNYKKNKERKLVLLILNEYLNEVHKQIWIERCNETIELEKQMGIFKDTKRKRNKSNDDGKRLELEKSDNTKNSKKIKKLVKIDLEEQTKNDVFRLGDHNRFKIASQVISNLVNT</sequence>
<keyword evidence="1" id="KW-1133">Transmembrane helix</keyword>
<comment type="caution">
    <text evidence="2">The sequence shown here is derived from an EMBL/GenBank/DDBJ whole genome shotgun (WGS) entry which is preliminary data.</text>
</comment>
<gene>
    <name evidence="2" type="ORF">RhiirA1_475113</name>
</gene>
<dbReference type="VEuPathDB" id="FungiDB:RhiirA1_475113"/>
<evidence type="ECO:0000256" key="1">
    <source>
        <dbReference type="SAM" id="Phobius"/>
    </source>
</evidence>
<dbReference type="Proteomes" id="UP000232688">
    <property type="component" value="Unassembled WGS sequence"/>
</dbReference>
<evidence type="ECO:0000313" key="3">
    <source>
        <dbReference type="Proteomes" id="UP000232688"/>
    </source>
</evidence>
<reference evidence="2 3" key="2">
    <citation type="submission" date="2017-10" db="EMBL/GenBank/DDBJ databases">
        <title>Genome analyses suggest a sexual origin of heterokaryosis in a supposedly ancient asexual fungus.</title>
        <authorList>
            <person name="Corradi N."/>
            <person name="Sedzielewska K."/>
            <person name="Noel J."/>
            <person name="Charron P."/>
            <person name="Farinelli L."/>
            <person name="Marton T."/>
            <person name="Kruger M."/>
            <person name="Pelin A."/>
            <person name="Brachmann A."/>
            <person name="Corradi N."/>
        </authorList>
    </citation>
    <scope>NUCLEOTIDE SEQUENCE [LARGE SCALE GENOMIC DNA]</scope>
    <source>
        <strain evidence="2 3">A1</strain>
    </source>
</reference>
<feature type="transmembrane region" description="Helical" evidence="1">
    <location>
        <begin position="48"/>
        <end position="64"/>
    </location>
</feature>
<reference evidence="2 3" key="1">
    <citation type="submission" date="2017-10" db="EMBL/GenBank/DDBJ databases">
        <title>Extensive intraspecific genome diversity in a model arbuscular mycorrhizal fungus.</title>
        <authorList>
            <person name="Chen E.C.H."/>
            <person name="Morin E."/>
            <person name="Baudet D."/>
            <person name="Noel J."/>
            <person name="Ndikumana S."/>
            <person name="Charron P."/>
            <person name="St-Onge C."/>
            <person name="Giorgi J."/>
            <person name="Grigoriev I.V."/>
            <person name="Roux C."/>
            <person name="Martin F.M."/>
            <person name="Corradi N."/>
        </authorList>
    </citation>
    <scope>NUCLEOTIDE SEQUENCE [LARGE SCALE GENOMIC DNA]</scope>
    <source>
        <strain evidence="2 3">A1</strain>
    </source>
</reference>
<keyword evidence="1" id="KW-0472">Membrane</keyword>
<proteinExistence type="predicted"/>
<accession>A0A2N0QXE0</accession>
<dbReference type="VEuPathDB" id="FungiDB:RhiirFUN_010308"/>